<evidence type="ECO:0000313" key="3">
    <source>
        <dbReference type="Proteomes" id="UP000807769"/>
    </source>
</evidence>
<gene>
    <name evidence="2" type="ORF">BJ212DRAFT_1254103</name>
</gene>
<dbReference type="Proteomes" id="UP000807769">
    <property type="component" value="Unassembled WGS sequence"/>
</dbReference>
<dbReference type="PANTHER" id="PTHR33840:SF1">
    <property type="entry name" value="TLE1 PHOSPHOLIPASE DOMAIN-CONTAINING PROTEIN"/>
    <property type="match status" value="1"/>
</dbReference>
<name>A0A9P7J6I3_9AGAM</name>
<feature type="non-terminal residue" evidence="2">
    <location>
        <position position="238"/>
    </location>
</feature>
<dbReference type="Pfam" id="PF09994">
    <property type="entry name" value="T6SS_Tle1-like_cat"/>
    <property type="match status" value="1"/>
</dbReference>
<dbReference type="RefSeq" id="XP_041187375.1">
    <property type="nucleotide sequence ID" value="XM_041329748.1"/>
</dbReference>
<dbReference type="InterPro" id="IPR018712">
    <property type="entry name" value="Tle1-like_cat"/>
</dbReference>
<dbReference type="OrthoDB" id="538223at2759"/>
<accession>A0A9P7J6I3</accession>
<keyword evidence="3" id="KW-1185">Reference proteome</keyword>
<dbReference type="SUPFAM" id="SSF53474">
    <property type="entry name" value="alpha/beta-Hydrolases"/>
    <property type="match status" value="1"/>
</dbReference>
<dbReference type="AlphaFoldDB" id="A0A9P7J6I3"/>
<reference evidence="2" key="1">
    <citation type="journal article" date="2020" name="New Phytol.">
        <title>Comparative genomics reveals dynamic genome evolution in host specialist ectomycorrhizal fungi.</title>
        <authorList>
            <person name="Lofgren L.A."/>
            <person name="Nguyen N.H."/>
            <person name="Vilgalys R."/>
            <person name="Ruytinx J."/>
            <person name="Liao H.L."/>
            <person name="Branco S."/>
            <person name="Kuo A."/>
            <person name="LaButti K."/>
            <person name="Lipzen A."/>
            <person name="Andreopoulos W."/>
            <person name="Pangilinan J."/>
            <person name="Riley R."/>
            <person name="Hundley H."/>
            <person name="Na H."/>
            <person name="Barry K."/>
            <person name="Grigoriev I.V."/>
            <person name="Stajich J.E."/>
            <person name="Kennedy P.G."/>
        </authorList>
    </citation>
    <scope>NUCLEOTIDE SEQUENCE</scope>
    <source>
        <strain evidence="2">MN1</strain>
    </source>
</reference>
<evidence type="ECO:0000313" key="2">
    <source>
        <dbReference type="EMBL" id="KAG1805677.1"/>
    </source>
</evidence>
<organism evidence="2 3">
    <name type="scientific">Suillus subaureus</name>
    <dbReference type="NCBI Taxonomy" id="48587"/>
    <lineage>
        <taxon>Eukaryota</taxon>
        <taxon>Fungi</taxon>
        <taxon>Dikarya</taxon>
        <taxon>Basidiomycota</taxon>
        <taxon>Agaricomycotina</taxon>
        <taxon>Agaricomycetes</taxon>
        <taxon>Agaricomycetidae</taxon>
        <taxon>Boletales</taxon>
        <taxon>Suillineae</taxon>
        <taxon>Suillaceae</taxon>
        <taxon>Suillus</taxon>
    </lineage>
</organism>
<proteinExistence type="predicted"/>
<comment type="caution">
    <text evidence="2">The sequence shown here is derived from an EMBL/GenBank/DDBJ whole genome shotgun (WGS) entry which is preliminary data.</text>
</comment>
<dbReference type="InterPro" id="IPR029058">
    <property type="entry name" value="AB_hydrolase_fold"/>
</dbReference>
<dbReference type="PANTHER" id="PTHR33840">
    <property type="match status" value="1"/>
</dbReference>
<protein>
    <recommendedName>
        <fullName evidence="1">T6SS Phospholipase effector Tle1-like catalytic domain-containing protein</fullName>
    </recommendedName>
</protein>
<dbReference type="EMBL" id="JABBWG010000051">
    <property type="protein sequence ID" value="KAG1805677.1"/>
    <property type="molecule type" value="Genomic_DNA"/>
</dbReference>
<sequence length="238" mass="26955">QTTHVFELYDNIVKDDDEKQIAYYASGVGTYTRSEGFVLVEQVLKNLDLAIAHSIRRNILKAYEWLSDRYHDGDKIFLFGFSRGAYQVRALAGMIHEVGLITPGNEGQISSAFQHYCAINSGKSKDINGAKEFKMQFSRSVVIHFVGVWDTVSSVGVRKTKNFPSTDTCDHVCYFRQALALDERRVKFLPEYVYGGISNRSNWLKYQVSTAPPTDEGRIKEVWFAGSHSDVYVSPSLE</sequence>
<feature type="non-terminal residue" evidence="2">
    <location>
        <position position="1"/>
    </location>
</feature>
<evidence type="ECO:0000259" key="1">
    <source>
        <dbReference type="Pfam" id="PF09994"/>
    </source>
</evidence>
<feature type="domain" description="T6SS Phospholipase effector Tle1-like catalytic" evidence="1">
    <location>
        <begin position="2"/>
        <end position="231"/>
    </location>
</feature>
<dbReference type="GeneID" id="64623765"/>